<keyword evidence="4" id="KW-0653">Protein transport</keyword>
<organism evidence="10 11">
    <name type="scientific">Mycolicibacterium mageritense</name>
    <name type="common">Mycobacterium mageritense</name>
    <dbReference type="NCBI Taxonomy" id="53462"/>
    <lineage>
        <taxon>Bacteria</taxon>
        <taxon>Bacillati</taxon>
        <taxon>Actinomycetota</taxon>
        <taxon>Actinomycetes</taxon>
        <taxon>Mycobacteriales</taxon>
        <taxon>Mycobacteriaceae</taxon>
        <taxon>Mycolicibacterium</taxon>
    </lineage>
</organism>
<feature type="transmembrane region" description="Helical" evidence="8">
    <location>
        <begin position="313"/>
        <end position="338"/>
    </location>
</feature>
<evidence type="ECO:0000259" key="9">
    <source>
        <dbReference type="Pfam" id="PF22599"/>
    </source>
</evidence>
<proteinExistence type="predicted"/>
<name>A0AAI8XR27_MYCME</name>
<dbReference type="PANTHER" id="PTHR30081">
    <property type="entry name" value="PROTEIN-EXPORT MEMBRANE PROTEIN SEC"/>
    <property type="match status" value="1"/>
</dbReference>
<accession>A0AAI8XR27</accession>
<dbReference type="GO" id="GO:0005886">
    <property type="term" value="C:plasma membrane"/>
    <property type="evidence" value="ECO:0007669"/>
    <property type="project" value="TreeGrafter"/>
</dbReference>
<feature type="domain" description="SecDF P1 head subdomain" evidence="9">
    <location>
        <begin position="189"/>
        <end position="293"/>
    </location>
</feature>
<reference evidence="10" key="1">
    <citation type="submission" date="2023-03" db="EMBL/GenBank/DDBJ databases">
        <title>Draft genome sequence of a Mycolicibacterium mageritense strain H4_3_1 isolated from a hybrid biological-inorganic system reactor.</title>
        <authorList>
            <person name="Feng X."/>
            <person name="Kazama D."/>
            <person name="Sato K."/>
            <person name="Kobayashi H."/>
        </authorList>
    </citation>
    <scope>NUCLEOTIDE SEQUENCE</scope>
    <source>
        <strain evidence="10">H4_3_1</strain>
    </source>
</reference>
<keyword evidence="3 8" id="KW-0812">Transmembrane</keyword>
<keyword evidence="5 8" id="KW-1133">Transmembrane helix</keyword>
<dbReference type="InterPro" id="IPR022813">
    <property type="entry name" value="SecD/SecF_arch_bac"/>
</dbReference>
<keyword evidence="1" id="KW-0813">Transport</keyword>
<evidence type="ECO:0000256" key="2">
    <source>
        <dbReference type="ARBA" id="ARBA00022475"/>
    </source>
</evidence>
<sequence length="354" mass="37191">MPDQRSTAVKIVVVSLLALMLVGYLLAVFLTKDIWGERQGTRLTFTAQTPDGSAPSPDAVADTLPVLEGRLAGLGLTDTKAVAENGTIVATVANRNVDADAVREILKPGQLYIRPVIHAMPSKAGTPPPPTQPKATEPQRIADEKQLRQTTDQTVQILALQFQATRCGEDDVLAGHDDPNLPLVTCSADGQTVYLLNKSILGGADIAGATSGLDKQMGQYVVDMEFDDAGARTWADFTDANVGTQTAFTVDSRVVSAPEIRESIPGGRTQITGQFTADSAHELASVLSSGALPLPLSLDSSDPQTISAPTSFIVARVVVIVAGAVLAMLVVAAAVYLLRRKPDASESAIQPPGF</sequence>
<dbReference type="RefSeq" id="WP_286211868.1">
    <property type="nucleotide sequence ID" value="NZ_AP027452.1"/>
</dbReference>
<keyword evidence="6" id="KW-0811">Translocation</keyword>
<evidence type="ECO:0000256" key="5">
    <source>
        <dbReference type="ARBA" id="ARBA00022989"/>
    </source>
</evidence>
<protein>
    <submittedName>
        <fullName evidence="10">Protein translocase subunit SecD</fullName>
    </submittedName>
</protein>
<evidence type="ECO:0000256" key="8">
    <source>
        <dbReference type="SAM" id="Phobius"/>
    </source>
</evidence>
<dbReference type="AlphaFoldDB" id="A0AAI8XR27"/>
<dbReference type="Proteomes" id="UP001241092">
    <property type="component" value="Chromosome"/>
</dbReference>
<evidence type="ECO:0000256" key="3">
    <source>
        <dbReference type="ARBA" id="ARBA00022692"/>
    </source>
</evidence>
<evidence type="ECO:0000256" key="7">
    <source>
        <dbReference type="ARBA" id="ARBA00023136"/>
    </source>
</evidence>
<dbReference type="Gene3D" id="3.30.70.3400">
    <property type="match status" value="1"/>
</dbReference>
<dbReference type="Gene3D" id="3.30.1360.200">
    <property type="match status" value="1"/>
</dbReference>
<feature type="transmembrane region" description="Helical" evidence="8">
    <location>
        <begin position="7"/>
        <end position="30"/>
    </location>
</feature>
<dbReference type="EMBL" id="AP027452">
    <property type="protein sequence ID" value="BDY31528.1"/>
    <property type="molecule type" value="Genomic_DNA"/>
</dbReference>
<evidence type="ECO:0000256" key="1">
    <source>
        <dbReference type="ARBA" id="ARBA00022448"/>
    </source>
</evidence>
<dbReference type="PANTHER" id="PTHR30081:SF1">
    <property type="entry name" value="PROTEIN TRANSLOCASE SUBUNIT SECD"/>
    <property type="match status" value="1"/>
</dbReference>
<dbReference type="GO" id="GO:0015031">
    <property type="term" value="P:protein transport"/>
    <property type="evidence" value="ECO:0007669"/>
    <property type="project" value="UniProtKB-KW"/>
</dbReference>
<evidence type="ECO:0000313" key="10">
    <source>
        <dbReference type="EMBL" id="BDY31528.1"/>
    </source>
</evidence>
<keyword evidence="2" id="KW-1003">Cell membrane</keyword>
<keyword evidence="7 8" id="KW-0472">Membrane</keyword>
<evidence type="ECO:0000256" key="6">
    <source>
        <dbReference type="ARBA" id="ARBA00023010"/>
    </source>
</evidence>
<dbReference type="InterPro" id="IPR054384">
    <property type="entry name" value="SecDF_P1_head"/>
</dbReference>
<dbReference type="Pfam" id="PF22599">
    <property type="entry name" value="SecDF_P1_head"/>
    <property type="match status" value="1"/>
</dbReference>
<gene>
    <name evidence="10" type="primary">secD_2</name>
    <name evidence="10" type="ORF">hbim_05484</name>
</gene>
<evidence type="ECO:0000313" key="11">
    <source>
        <dbReference type="Proteomes" id="UP001241092"/>
    </source>
</evidence>
<evidence type="ECO:0000256" key="4">
    <source>
        <dbReference type="ARBA" id="ARBA00022927"/>
    </source>
</evidence>